<name>A0ABQ1DQR3_PSECI</name>
<evidence type="ECO:0000313" key="1">
    <source>
        <dbReference type="EMBL" id="GFM93366.1"/>
    </source>
</evidence>
<dbReference type="EMBL" id="BLWA01000009">
    <property type="protein sequence ID" value="GFM93366.1"/>
    <property type="molecule type" value="Genomic_DNA"/>
</dbReference>
<keyword evidence="2" id="KW-1185">Reference proteome</keyword>
<organism evidence="1 2">
    <name type="scientific">Pseudomonas cichorii</name>
    <dbReference type="NCBI Taxonomy" id="36746"/>
    <lineage>
        <taxon>Bacteria</taxon>
        <taxon>Pseudomonadati</taxon>
        <taxon>Pseudomonadota</taxon>
        <taxon>Gammaproteobacteria</taxon>
        <taxon>Pseudomonadales</taxon>
        <taxon>Pseudomonadaceae</taxon>
        <taxon>Pseudomonas</taxon>
    </lineage>
</organism>
<dbReference type="Proteomes" id="UP000614982">
    <property type="component" value="Unassembled WGS sequence"/>
</dbReference>
<sequence>MGVCKVNVPVKGGMSCLDVAQWERIYPRDVIEGEHLLRVGGPLANKFAPTECLSFMPRMSGRT</sequence>
<gene>
    <name evidence="1" type="ORF">PSCICP_33380</name>
</gene>
<comment type="caution">
    <text evidence="1">The sequence shown here is derived from an EMBL/GenBank/DDBJ whole genome shotgun (WGS) entry which is preliminary data.</text>
</comment>
<reference evidence="1 2" key="1">
    <citation type="submission" date="2020-05" db="EMBL/GenBank/DDBJ databases">
        <title>Genetic diversity of Pseudomonas cichorii.</title>
        <authorList>
            <person name="Tani S."/>
            <person name="Yagi H."/>
            <person name="Hashimoto S."/>
            <person name="Iiyama K."/>
            <person name="Furuya N."/>
        </authorList>
    </citation>
    <scope>NUCLEOTIDE SEQUENCE [LARGE SCALE GENOMIC DNA]</scope>
    <source>
        <strain evidence="1 2">LMG 2162</strain>
    </source>
</reference>
<proteinExistence type="predicted"/>
<evidence type="ECO:0000313" key="2">
    <source>
        <dbReference type="Proteomes" id="UP000614982"/>
    </source>
</evidence>
<protein>
    <submittedName>
        <fullName evidence="1">Uncharacterized protein</fullName>
    </submittedName>
</protein>
<accession>A0ABQ1DQR3</accession>